<evidence type="ECO:0000313" key="8">
    <source>
        <dbReference type="EMBL" id="CAF3973577.1"/>
    </source>
</evidence>
<accession>A0A815VM53</accession>
<keyword evidence="9" id="KW-1185">Reference proteome</keyword>
<evidence type="ECO:0000313" key="6">
    <source>
        <dbReference type="EMBL" id="CAF3671163.1"/>
    </source>
</evidence>
<dbReference type="EMBL" id="CAJOBD010003949">
    <property type="protein sequence ID" value="CAF3973577.1"/>
    <property type="molecule type" value="Genomic_DNA"/>
</dbReference>
<dbReference type="InterPro" id="IPR015915">
    <property type="entry name" value="Kelch-typ_b-propeller"/>
</dbReference>
<dbReference type="Gene3D" id="2.130.10.80">
    <property type="entry name" value="Galactose oxidase/kelch, beta-propeller"/>
    <property type="match status" value="1"/>
</dbReference>
<dbReference type="EMBL" id="CAJNOH010001772">
    <property type="protein sequence ID" value="CAF1249132.1"/>
    <property type="molecule type" value="Genomic_DNA"/>
</dbReference>
<dbReference type="Proteomes" id="UP000663882">
    <property type="component" value="Unassembled WGS sequence"/>
</dbReference>
<dbReference type="EMBL" id="CAJNOU010001634">
    <property type="protein sequence ID" value="CAF1232476.1"/>
    <property type="molecule type" value="Genomic_DNA"/>
</dbReference>
<evidence type="ECO:0000313" key="1">
    <source>
        <dbReference type="EMBL" id="CAF1189227.1"/>
    </source>
</evidence>
<dbReference type="EMBL" id="CAJNOL010002809">
    <property type="protein sequence ID" value="CAF1530677.1"/>
    <property type="molecule type" value="Genomic_DNA"/>
</dbReference>
<gene>
    <name evidence="7" type="ORF">FNK824_LOCUS12191</name>
    <name evidence="8" type="ORF">JBS370_LOCUS24773</name>
    <name evidence="5" type="ORF">JXQ802_LOCUS42212</name>
    <name evidence="6" type="ORF">OTI717_LOCUS10575</name>
    <name evidence="3" type="ORF">PYM288_LOCUS27287</name>
    <name evidence="1" type="ORF">RFH988_LOCUS23957</name>
    <name evidence="2" type="ORF">SEV965_LOCUS22776</name>
    <name evidence="4" type="ORF">ZHD862_LOCUS25729</name>
</gene>
<dbReference type="EMBL" id="CAJOAX010000961">
    <property type="protein sequence ID" value="CAF3671163.1"/>
    <property type="molecule type" value="Genomic_DNA"/>
</dbReference>
<dbReference type="EMBL" id="CAJOBE010001503">
    <property type="protein sequence ID" value="CAF3750064.1"/>
    <property type="molecule type" value="Genomic_DNA"/>
</dbReference>
<dbReference type="AlphaFoldDB" id="A0A815VM53"/>
<dbReference type="SUPFAM" id="SSF117281">
    <property type="entry name" value="Kelch motif"/>
    <property type="match status" value="1"/>
</dbReference>
<dbReference type="Proteomes" id="UP000663874">
    <property type="component" value="Unassembled WGS sequence"/>
</dbReference>
<evidence type="ECO:0000313" key="9">
    <source>
        <dbReference type="Proteomes" id="UP000663870"/>
    </source>
</evidence>
<evidence type="ECO:0000313" key="2">
    <source>
        <dbReference type="EMBL" id="CAF1232476.1"/>
    </source>
</evidence>
<dbReference type="EMBL" id="CAJNOO010001705">
    <property type="protein sequence ID" value="CAF1189227.1"/>
    <property type="molecule type" value="Genomic_DNA"/>
</dbReference>
<dbReference type="Proteomes" id="UP000663870">
    <property type="component" value="Unassembled WGS sequence"/>
</dbReference>
<evidence type="ECO:0000313" key="3">
    <source>
        <dbReference type="EMBL" id="CAF1249132.1"/>
    </source>
</evidence>
<protein>
    <submittedName>
        <fullName evidence="5">Uncharacterized protein</fullName>
    </submittedName>
</protein>
<sequence length="85" mass="9224">MRAARMDHTAIILLDGQELVIGGTGEQHVLDSSELYDPSSGTWILTENMIYPREEAAAIKLLDGNVLVIGGGYKTALNGAELYYI</sequence>
<reference evidence="5" key="1">
    <citation type="submission" date="2021-02" db="EMBL/GenBank/DDBJ databases">
        <authorList>
            <person name="Nowell W R."/>
        </authorList>
    </citation>
    <scope>NUCLEOTIDE SEQUENCE</scope>
</reference>
<name>A0A815VM53_9BILA</name>
<dbReference type="Proteomes" id="UP000663864">
    <property type="component" value="Unassembled WGS sequence"/>
</dbReference>
<proteinExistence type="predicted"/>
<dbReference type="Proteomes" id="UP000663823">
    <property type="component" value="Unassembled WGS sequence"/>
</dbReference>
<comment type="caution">
    <text evidence="5">The sequence shown here is derived from an EMBL/GenBank/DDBJ whole genome shotgun (WGS) entry which is preliminary data.</text>
</comment>
<evidence type="ECO:0000313" key="5">
    <source>
        <dbReference type="EMBL" id="CAF1530677.1"/>
    </source>
</evidence>
<dbReference type="InterPro" id="IPR037293">
    <property type="entry name" value="Gal_Oxidase_central_sf"/>
</dbReference>
<dbReference type="EMBL" id="CAJNOT010001863">
    <property type="protein sequence ID" value="CAF1257620.1"/>
    <property type="molecule type" value="Genomic_DNA"/>
</dbReference>
<dbReference type="Proteomes" id="UP000663889">
    <property type="component" value="Unassembled WGS sequence"/>
</dbReference>
<organism evidence="5 9">
    <name type="scientific">Rotaria sordida</name>
    <dbReference type="NCBI Taxonomy" id="392033"/>
    <lineage>
        <taxon>Eukaryota</taxon>
        <taxon>Metazoa</taxon>
        <taxon>Spiralia</taxon>
        <taxon>Gnathifera</taxon>
        <taxon>Rotifera</taxon>
        <taxon>Eurotatoria</taxon>
        <taxon>Bdelloidea</taxon>
        <taxon>Philodinida</taxon>
        <taxon>Philodinidae</taxon>
        <taxon>Rotaria</taxon>
    </lineage>
</organism>
<evidence type="ECO:0000313" key="7">
    <source>
        <dbReference type="EMBL" id="CAF3750064.1"/>
    </source>
</evidence>
<dbReference type="Proteomes" id="UP000663836">
    <property type="component" value="Unassembled WGS sequence"/>
</dbReference>
<dbReference type="Proteomes" id="UP000663854">
    <property type="component" value="Unassembled WGS sequence"/>
</dbReference>
<evidence type="ECO:0000313" key="4">
    <source>
        <dbReference type="EMBL" id="CAF1257620.1"/>
    </source>
</evidence>
<dbReference type="OrthoDB" id="191037at2759"/>